<keyword evidence="2" id="KW-1185">Reference proteome</keyword>
<dbReference type="KEGG" id="mzi:HWN40_12410"/>
<dbReference type="PROSITE" id="PS51257">
    <property type="entry name" value="PROKAR_LIPOPROTEIN"/>
    <property type="match status" value="1"/>
</dbReference>
<dbReference type="InterPro" id="IPR036488">
    <property type="entry name" value="DUF1883-like_sf"/>
</dbReference>
<dbReference type="AlphaFoldDB" id="A0A7D5E9I6"/>
<evidence type="ECO:0000313" key="1">
    <source>
        <dbReference type="EMBL" id="QLC50971.1"/>
    </source>
</evidence>
<organism evidence="1 2">
    <name type="scientific">Methanolobus zinderi</name>
    <dbReference type="NCBI Taxonomy" id="536044"/>
    <lineage>
        <taxon>Archaea</taxon>
        <taxon>Methanobacteriati</taxon>
        <taxon>Methanobacteriota</taxon>
        <taxon>Stenosarchaea group</taxon>
        <taxon>Methanomicrobia</taxon>
        <taxon>Methanosarcinales</taxon>
        <taxon>Methanosarcinaceae</taxon>
        <taxon>Methanolobus</taxon>
    </lineage>
</organism>
<name>A0A7D5E9I6_9EURY</name>
<accession>A0A7D5E9I6</accession>
<dbReference type="SUPFAM" id="SSF141099">
    <property type="entry name" value="Atu1913-like"/>
    <property type="match status" value="1"/>
</dbReference>
<dbReference type="Gene3D" id="4.10.1210.10">
    <property type="entry name" value="Atu1913-like"/>
    <property type="match status" value="1"/>
</dbReference>
<reference evidence="1 2" key="1">
    <citation type="submission" date="2020-06" db="EMBL/GenBank/DDBJ databases">
        <title>Methanolobus halotolerans sp. nov., isolated from a saline lake Tus in Siberia.</title>
        <authorList>
            <person name="Shen Y."/>
            <person name="Chen S.-C."/>
            <person name="Lai M.-C."/>
            <person name="Huang H.-H."/>
            <person name="Chiu H.-H."/>
            <person name="Tang S.-L."/>
            <person name="Rogozin D.Y."/>
            <person name="Degermendzhy A.G."/>
        </authorList>
    </citation>
    <scope>NUCLEOTIDE SEQUENCE [LARGE SCALE GENOMIC DNA]</scope>
    <source>
        <strain evidence="1 2">DSM 21339</strain>
    </source>
</reference>
<sequence>MNQKPLFVATILLLSAILSGGCTSAYSGEESFVLEAQSYTYYEFPMLEGEYLDLEIMTDGSPVDLYILDSENLYRYENLNYFEYDAYYENVLSSNIEFSAPYEGNWYLVLVNNETDDISLDISYEVY</sequence>
<dbReference type="Proteomes" id="UP000509594">
    <property type="component" value="Chromosome"/>
</dbReference>
<evidence type="ECO:0008006" key="3">
    <source>
        <dbReference type="Google" id="ProtNLM"/>
    </source>
</evidence>
<protein>
    <recommendedName>
        <fullName evidence="3">DUF1883 domain-containing protein</fullName>
    </recommendedName>
</protein>
<gene>
    <name evidence="1" type="ORF">HWN40_12410</name>
</gene>
<dbReference type="EMBL" id="CP058215">
    <property type="protein sequence ID" value="QLC50971.1"/>
    <property type="molecule type" value="Genomic_DNA"/>
</dbReference>
<evidence type="ECO:0000313" key="2">
    <source>
        <dbReference type="Proteomes" id="UP000509594"/>
    </source>
</evidence>
<dbReference type="RefSeq" id="WP_176966026.1">
    <property type="nucleotide sequence ID" value="NZ_CP058215.1"/>
</dbReference>
<proteinExistence type="predicted"/>
<dbReference type="GeneID" id="55822491"/>